<dbReference type="EMBL" id="KV722708">
    <property type="protein sequence ID" value="OCH84201.1"/>
    <property type="molecule type" value="Genomic_DNA"/>
</dbReference>
<dbReference type="AlphaFoldDB" id="A0A8E2AGS4"/>
<evidence type="ECO:0000256" key="1">
    <source>
        <dbReference type="SAM" id="Phobius"/>
    </source>
</evidence>
<name>A0A8E2AGS4_9APHY</name>
<keyword evidence="1" id="KW-0812">Transmembrane</keyword>
<accession>A0A8E2AGS4</accession>
<sequence length="112" mass="12354">LVIYDHLSTLPRSVDLIWGRRSTSATLLFHLNRWTIFVWAIMTGIVGSSLPLDTLQVSGTSINLVLYALWAVFSAIRIYAISGGNWLVTFTVLCLSLVPVGTNAVNFLYHSG</sequence>
<dbReference type="InterPro" id="IPR045340">
    <property type="entry name" value="DUF6533"/>
</dbReference>
<feature type="transmembrane region" description="Helical" evidence="1">
    <location>
        <begin position="34"/>
        <end position="52"/>
    </location>
</feature>
<evidence type="ECO:0000259" key="2">
    <source>
        <dbReference type="Pfam" id="PF20151"/>
    </source>
</evidence>
<keyword evidence="1" id="KW-1133">Transmembrane helix</keyword>
<keyword evidence="4" id="KW-1185">Reference proteome</keyword>
<proteinExistence type="predicted"/>
<feature type="transmembrane region" description="Helical" evidence="1">
    <location>
        <begin position="86"/>
        <end position="109"/>
    </location>
</feature>
<reference evidence="3 4" key="1">
    <citation type="submission" date="2016-07" db="EMBL/GenBank/DDBJ databases">
        <title>Draft genome of the white-rot fungus Obba rivulosa 3A-2.</title>
        <authorList>
            <consortium name="DOE Joint Genome Institute"/>
            <person name="Miettinen O."/>
            <person name="Riley R."/>
            <person name="Acob R."/>
            <person name="Barry K."/>
            <person name="Cullen D."/>
            <person name="De Vries R."/>
            <person name="Hainaut M."/>
            <person name="Hatakka A."/>
            <person name="Henrissat B."/>
            <person name="Hilden K."/>
            <person name="Kuo R."/>
            <person name="Labutti K."/>
            <person name="Lipzen A."/>
            <person name="Makela M.R."/>
            <person name="Sandor L."/>
            <person name="Spatafora J.W."/>
            <person name="Grigoriev I.V."/>
            <person name="Hibbett D.S."/>
        </authorList>
    </citation>
    <scope>NUCLEOTIDE SEQUENCE [LARGE SCALE GENOMIC DNA]</scope>
    <source>
        <strain evidence="3 4">3A-2</strain>
    </source>
</reference>
<dbReference type="Pfam" id="PF20151">
    <property type="entry name" value="DUF6533"/>
    <property type="match status" value="1"/>
</dbReference>
<feature type="transmembrane region" description="Helical" evidence="1">
    <location>
        <begin position="64"/>
        <end position="80"/>
    </location>
</feature>
<dbReference type="Proteomes" id="UP000250043">
    <property type="component" value="Unassembled WGS sequence"/>
</dbReference>
<evidence type="ECO:0000313" key="3">
    <source>
        <dbReference type="EMBL" id="OCH84201.1"/>
    </source>
</evidence>
<protein>
    <recommendedName>
        <fullName evidence="2">DUF6533 domain-containing protein</fullName>
    </recommendedName>
</protein>
<feature type="domain" description="DUF6533" evidence="2">
    <location>
        <begin position="1"/>
        <end position="37"/>
    </location>
</feature>
<feature type="non-terminal residue" evidence="3">
    <location>
        <position position="112"/>
    </location>
</feature>
<evidence type="ECO:0000313" key="4">
    <source>
        <dbReference type="Proteomes" id="UP000250043"/>
    </source>
</evidence>
<keyword evidence="1" id="KW-0472">Membrane</keyword>
<dbReference type="OrthoDB" id="2803882at2759"/>
<organism evidence="3 4">
    <name type="scientific">Obba rivulosa</name>
    <dbReference type="NCBI Taxonomy" id="1052685"/>
    <lineage>
        <taxon>Eukaryota</taxon>
        <taxon>Fungi</taxon>
        <taxon>Dikarya</taxon>
        <taxon>Basidiomycota</taxon>
        <taxon>Agaricomycotina</taxon>
        <taxon>Agaricomycetes</taxon>
        <taxon>Polyporales</taxon>
        <taxon>Gelatoporiaceae</taxon>
        <taxon>Obba</taxon>
    </lineage>
</organism>
<gene>
    <name evidence="3" type="ORF">OBBRIDRAFT_741991</name>
</gene>